<dbReference type="Proteomes" id="UP000663832">
    <property type="component" value="Unassembled WGS sequence"/>
</dbReference>
<dbReference type="InterPro" id="IPR012340">
    <property type="entry name" value="NA-bd_OB-fold"/>
</dbReference>
<dbReference type="GO" id="GO:0003677">
    <property type="term" value="F:DNA binding"/>
    <property type="evidence" value="ECO:0007669"/>
    <property type="project" value="UniProtKB-KW"/>
</dbReference>
<dbReference type="EMBL" id="CAJOAZ010004068">
    <property type="protein sequence ID" value="CAF4042540.1"/>
    <property type="molecule type" value="Genomic_DNA"/>
</dbReference>
<evidence type="ECO:0000256" key="1">
    <source>
        <dbReference type="ARBA" id="ARBA00023125"/>
    </source>
</evidence>
<dbReference type="InterPro" id="IPR051231">
    <property type="entry name" value="SOSS-B"/>
</dbReference>
<dbReference type="EMBL" id="CAJNOM010000037">
    <property type="protein sequence ID" value="CAF0879171.1"/>
    <property type="molecule type" value="Genomic_DNA"/>
</dbReference>
<comment type="caution">
    <text evidence="4">The sequence shown here is derived from an EMBL/GenBank/DDBJ whole genome shotgun (WGS) entry which is preliminary data.</text>
</comment>
<dbReference type="PANTHER" id="PTHR13356:SF0">
    <property type="entry name" value="SOSS COMPLEX SUBUNIT B HOMOLOG"/>
    <property type="match status" value="1"/>
</dbReference>
<dbReference type="Proteomes" id="UP000663845">
    <property type="component" value="Unassembled WGS sequence"/>
</dbReference>
<dbReference type="GO" id="GO:0010212">
    <property type="term" value="P:response to ionizing radiation"/>
    <property type="evidence" value="ECO:0007669"/>
    <property type="project" value="TreeGrafter"/>
</dbReference>
<name>A0A814H1P5_9BILA</name>
<organism evidence="4 7">
    <name type="scientific">Adineta steineri</name>
    <dbReference type="NCBI Taxonomy" id="433720"/>
    <lineage>
        <taxon>Eukaryota</taxon>
        <taxon>Metazoa</taxon>
        <taxon>Spiralia</taxon>
        <taxon>Gnathifera</taxon>
        <taxon>Rotifera</taxon>
        <taxon>Eurotatoria</taxon>
        <taxon>Bdelloidea</taxon>
        <taxon>Adinetida</taxon>
        <taxon>Adinetidae</taxon>
        <taxon>Adineta</taxon>
    </lineage>
</organism>
<evidence type="ECO:0000313" key="4">
    <source>
        <dbReference type="EMBL" id="CAF1004375.1"/>
    </source>
</evidence>
<reference evidence="4" key="1">
    <citation type="submission" date="2021-02" db="EMBL/GenBank/DDBJ databases">
        <authorList>
            <person name="Nowell W R."/>
        </authorList>
    </citation>
    <scope>NUCLEOTIDE SEQUENCE</scope>
</reference>
<accession>A0A814H1P5</accession>
<evidence type="ECO:0000313" key="2">
    <source>
        <dbReference type="EMBL" id="CAF0879171.1"/>
    </source>
</evidence>
<dbReference type="GO" id="GO:0070876">
    <property type="term" value="C:SOSS complex"/>
    <property type="evidence" value="ECO:0007669"/>
    <property type="project" value="TreeGrafter"/>
</dbReference>
<dbReference type="AlphaFoldDB" id="A0A814H1P5"/>
<keyword evidence="6" id="KW-1185">Reference proteome</keyword>
<dbReference type="Proteomes" id="UP000663891">
    <property type="component" value="Unassembled WGS sequence"/>
</dbReference>
<dbReference type="EMBL" id="CAJNON010000127">
    <property type="protein sequence ID" value="CAF1004375.1"/>
    <property type="molecule type" value="Genomic_DNA"/>
</dbReference>
<keyword evidence="1" id="KW-0238">DNA-binding</keyword>
<gene>
    <name evidence="3" type="ORF">JYZ213_LOCUS12637</name>
    <name evidence="5" type="ORF">OXD698_LOCUS32010</name>
    <name evidence="2" type="ORF">QVE165_LOCUS8317</name>
    <name evidence="4" type="ORF">VCS650_LOCUS14908</name>
</gene>
<dbReference type="OrthoDB" id="295715at2759"/>
<evidence type="ECO:0000313" key="6">
    <source>
        <dbReference type="Proteomes" id="UP000663832"/>
    </source>
</evidence>
<evidence type="ECO:0000313" key="5">
    <source>
        <dbReference type="EMBL" id="CAF4042540.1"/>
    </source>
</evidence>
<dbReference type="SUPFAM" id="SSF50249">
    <property type="entry name" value="Nucleic acid-binding proteins"/>
    <property type="match status" value="1"/>
</dbReference>
<dbReference type="GO" id="GO:0000724">
    <property type="term" value="P:double-strand break repair via homologous recombination"/>
    <property type="evidence" value="ECO:0007669"/>
    <property type="project" value="TreeGrafter"/>
</dbReference>
<dbReference type="Gene3D" id="2.40.50.140">
    <property type="entry name" value="Nucleic acid-binding proteins"/>
    <property type="match status" value="1"/>
</dbReference>
<dbReference type="Proteomes" id="UP000663844">
    <property type="component" value="Unassembled WGS sequence"/>
</dbReference>
<dbReference type="EMBL" id="CAJNOG010000099">
    <property type="protein sequence ID" value="CAF0939349.1"/>
    <property type="molecule type" value="Genomic_DNA"/>
</dbReference>
<dbReference type="PANTHER" id="PTHR13356">
    <property type="entry name" value="OB FOLD NUCLEIC ACID BINDING PROTEIN-RELATED"/>
    <property type="match status" value="1"/>
</dbReference>
<protein>
    <submittedName>
        <fullName evidence="4">Uncharacterized protein</fullName>
    </submittedName>
</protein>
<proteinExistence type="predicted"/>
<evidence type="ECO:0000313" key="7">
    <source>
        <dbReference type="Proteomes" id="UP000663891"/>
    </source>
</evidence>
<sequence length="156" mass="17630">MDNDSTPSFVVQLPPPDRFEPTTVVAKLEPNQRQINLLVIVLRIQANPQKTREGHEIHSFKIADRTGSIIFNVWNTTGQLIAIGDILRLQNCITQVFKNELCVKPGRNGIVTKVGEFMMDFNEEPDVSILTASMNTELINYKDRIHSNKRPAQAMS</sequence>
<evidence type="ECO:0000313" key="3">
    <source>
        <dbReference type="EMBL" id="CAF0939349.1"/>
    </source>
</evidence>
<dbReference type="GO" id="GO:0044818">
    <property type="term" value="P:mitotic G2/M transition checkpoint"/>
    <property type="evidence" value="ECO:0007669"/>
    <property type="project" value="TreeGrafter"/>
</dbReference>